<comment type="caution">
    <text evidence="2">The sequence shown here is derived from an EMBL/GenBank/DDBJ whole genome shotgun (WGS) entry which is preliminary data.</text>
</comment>
<proteinExistence type="predicted"/>
<dbReference type="EMBL" id="PDEM01000033">
    <property type="protein sequence ID" value="PHZ83503.1"/>
    <property type="molecule type" value="Genomic_DNA"/>
</dbReference>
<dbReference type="CDD" id="cd00093">
    <property type="entry name" value="HTH_XRE"/>
    <property type="match status" value="1"/>
</dbReference>
<accession>A0A2G4YMI4</accession>
<dbReference type="SUPFAM" id="SSF47413">
    <property type="entry name" value="lambda repressor-like DNA-binding domains"/>
    <property type="match status" value="1"/>
</dbReference>
<protein>
    <submittedName>
        <fullName evidence="2">Transcriptional regulator</fullName>
    </submittedName>
</protein>
<sequence>MTAAQCRAARALLNMSQGGLAKSAGVAVKTLSDFEKGARTPRSGNLAAIKQAIEAAGIIFLAKGETTTGGLGLRLKV</sequence>
<gene>
    <name evidence="2" type="ORF">CRD36_17035</name>
</gene>
<dbReference type="Pfam" id="PF01381">
    <property type="entry name" value="HTH_3"/>
    <property type="match status" value="1"/>
</dbReference>
<dbReference type="InterPro" id="IPR001387">
    <property type="entry name" value="Cro/C1-type_HTH"/>
</dbReference>
<reference evidence="2 3" key="1">
    <citation type="submission" date="2017-10" db="EMBL/GenBank/DDBJ databases">
        <title>Frigbacter circumglobatus gen. nov. sp. nov., isolated from sediment cultured in situ.</title>
        <authorList>
            <person name="Zhao Z."/>
        </authorList>
    </citation>
    <scope>NUCLEOTIDE SEQUENCE [LARGE SCALE GENOMIC DNA]</scope>
    <source>
        <strain evidence="2 3">ZYL</strain>
    </source>
</reference>
<dbReference type="Proteomes" id="UP000229730">
    <property type="component" value="Unassembled WGS sequence"/>
</dbReference>
<keyword evidence="3" id="KW-1185">Reference proteome</keyword>
<dbReference type="PROSITE" id="PS50943">
    <property type="entry name" value="HTH_CROC1"/>
    <property type="match status" value="1"/>
</dbReference>
<feature type="domain" description="HTH cro/C1-type" evidence="1">
    <location>
        <begin position="7"/>
        <end position="59"/>
    </location>
</feature>
<organism evidence="2 3">
    <name type="scientific">Paremcibacter congregatus</name>
    <dbReference type="NCBI Taxonomy" id="2043170"/>
    <lineage>
        <taxon>Bacteria</taxon>
        <taxon>Pseudomonadati</taxon>
        <taxon>Pseudomonadota</taxon>
        <taxon>Alphaproteobacteria</taxon>
        <taxon>Emcibacterales</taxon>
        <taxon>Emcibacteraceae</taxon>
        <taxon>Paremcibacter</taxon>
    </lineage>
</organism>
<dbReference type="AlphaFoldDB" id="A0A2G4YMI4"/>
<dbReference type="InParanoid" id="A0A2G4YMI4"/>
<dbReference type="OrthoDB" id="4419620at2"/>
<dbReference type="Gene3D" id="1.10.260.40">
    <property type="entry name" value="lambda repressor-like DNA-binding domains"/>
    <property type="match status" value="1"/>
</dbReference>
<evidence type="ECO:0000313" key="2">
    <source>
        <dbReference type="EMBL" id="PHZ83503.1"/>
    </source>
</evidence>
<dbReference type="InterPro" id="IPR010982">
    <property type="entry name" value="Lambda_DNA-bd_dom_sf"/>
</dbReference>
<evidence type="ECO:0000313" key="3">
    <source>
        <dbReference type="Proteomes" id="UP000229730"/>
    </source>
</evidence>
<dbReference type="GO" id="GO:0003677">
    <property type="term" value="F:DNA binding"/>
    <property type="evidence" value="ECO:0007669"/>
    <property type="project" value="InterPro"/>
</dbReference>
<name>A0A2G4YMI4_9PROT</name>
<evidence type="ECO:0000259" key="1">
    <source>
        <dbReference type="PROSITE" id="PS50943"/>
    </source>
</evidence>